<organism evidence="11 12">
    <name type="scientific">Ditylenchus dipsaci</name>
    <dbReference type="NCBI Taxonomy" id="166011"/>
    <lineage>
        <taxon>Eukaryota</taxon>
        <taxon>Metazoa</taxon>
        <taxon>Ecdysozoa</taxon>
        <taxon>Nematoda</taxon>
        <taxon>Chromadorea</taxon>
        <taxon>Rhabditida</taxon>
        <taxon>Tylenchina</taxon>
        <taxon>Tylenchomorpha</taxon>
        <taxon>Sphaerularioidea</taxon>
        <taxon>Anguinidae</taxon>
        <taxon>Anguininae</taxon>
        <taxon>Ditylenchus</taxon>
    </lineage>
</organism>
<feature type="domain" description="C2H2-type" evidence="10">
    <location>
        <begin position="138"/>
        <end position="166"/>
    </location>
</feature>
<feature type="domain" description="C2H2-type" evidence="10">
    <location>
        <begin position="278"/>
        <end position="307"/>
    </location>
</feature>
<dbReference type="FunFam" id="3.30.160.60:FF:001513">
    <property type="entry name" value="Zinc finger, C2H2 type"/>
    <property type="match status" value="1"/>
</dbReference>
<evidence type="ECO:0000256" key="5">
    <source>
        <dbReference type="ARBA" id="ARBA00022833"/>
    </source>
</evidence>
<dbReference type="GO" id="GO:0005634">
    <property type="term" value="C:nucleus"/>
    <property type="evidence" value="ECO:0007669"/>
    <property type="project" value="UniProtKB-SubCell"/>
</dbReference>
<evidence type="ECO:0000256" key="4">
    <source>
        <dbReference type="ARBA" id="ARBA00022771"/>
    </source>
</evidence>
<dbReference type="SUPFAM" id="SSF57667">
    <property type="entry name" value="beta-beta-alpha zinc fingers"/>
    <property type="match status" value="3"/>
</dbReference>
<feature type="domain" description="C2H2-type" evidence="10">
    <location>
        <begin position="8"/>
        <end position="37"/>
    </location>
</feature>
<keyword evidence="6" id="KW-0539">Nucleus</keyword>
<dbReference type="WBParaSite" id="jg14118">
    <property type="protein sequence ID" value="jg14118"/>
    <property type="gene ID" value="jg14118"/>
</dbReference>
<dbReference type="PANTHER" id="PTHR16515:SF49">
    <property type="entry name" value="GASTRULA ZINC FINGER PROTEIN XLCGF49.1-LIKE-RELATED"/>
    <property type="match status" value="1"/>
</dbReference>
<dbReference type="Proteomes" id="UP000887574">
    <property type="component" value="Unplaced"/>
</dbReference>
<feature type="compositionally biased region" description="Polar residues" evidence="9">
    <location>
        <begin position="349"/>
        <end position="367"/>
    </location>
</feature>
<keyword evidence="11" id="KW-1185">Reference proteome</keyword>
<dbReference type="GO" id="GO:0010468">
    <property type="term" value="P:regulation of gene expression"/>
    <property type="evidence" value="ECO:0007669"/>
    <property type="project" value="TreeGrafter"/>
</dbReference>
<feature type="region of interest" description="Disordered" evidence="9">
    <location>
        <begin position="298"/>
        <end position="367"/>
    </location>
</feature>
<evidence type="ECO:0000256" key="2">
    <source>
        <dbReference type="ARBA" id="ARBA00022723"/>
    </source>
</evidence>
<evidence type="ECO:0000313" key="12">
    <source>
        <dbReference type="WBParaSite" id="jg14118"/>
    </source>
</evidence>
<feature type="domain" description="C2H2-type" evidence="10">
    <location>
        <begin position="195"/>
        <end position="222"/>
    </location>
</feature>
<dbReference type="Pfam" id="PF00096">
    <property type="entry name" value="zf-C2H2"/>
    <property type="match status" value="3"/>
</dbReference>
<keyword evidence="5" id="KW-0862">Zinc</keyword>
<dbReference type="PROSITE" id="PS50157">
    <property type="entry name" value="ZINC_FINGER_C2H2_2"/>
    <property type="match status" value="7"/>
</dbReference>
<keyword evidence="4 7" id="KW-0863">Zinc-finger</keyword>
<accession>A0A915CYV3</accession>
<feature type="domain" description="C2H2-type" evidence="10">
    <location>
        <begin position="251"/>
        <end position="278"/>
    </location>
</feature>
<feature type="compositionally biased region" description="Polar residues" evidence="9">
    <location>
        <begin position="305"/>
        <end position="325"/>
    </location>
</feature>
<keyword evidence="2" id="KW-0479">Metal-binding</keyword>
<dbReference type="FunFam" id="3.30.160.60:FF:001273">
    <property type="entry name" value="Zinc finger protein"/>
    <property type="match status" value="1"/>
</dbReference>
<reference evidence="12" key="1">
    <citation type="submission" date="2022-11" db="UniProtKB">
        <authorList>
            <consortium name="WormBaseParasite"/>
        </authorList>
    </citation>
    <scope>IDENTIFICATION</scope>
</reference>
<evidence type="ECO:0000256" key="7">
    <source>
        <dbReference type="PROSITE-ProRule" id="PRU00042"/>
    </source>
</evidence>
<sequence length="639" mass="70361">MPDDNCCYLCNECPQTFASLLELQSHLQQDHHTSNINSTTNAAISQQQEMSIEKSVAAPSTHNFANGKVEDGMEEVDNADDDEEMDMTLDESATHPGEDEHLCGGNSPTSSDFSVDENMNDSSNIGLMSGPAVGDGSYPCLKCTRMFSDRDQLNIHYTHTHRDKPQYVCEVCEKVFAVKRELSTHLRIHSGEQPHKCAQCGKEFGTRQLLKKHNMWHTGERSHVCDHCGKAFFQKGHLTQHLMIHKGGRPHQCSLCEKTFIFKFDLNRHMKIHAERGHSCPKCGKCFPKECALEEHVGKCKRTPSRSQTSRHPANSSPHSIISDGSPSSRHDAPSSSSSPRPAIRPQYSHPSASSLVTTVSNSQSPVTHYNTLQSSIKLEPSNVLPSNQPSTFFPTSTPNSLGMFSEEEVSKVAKVLFAQQQQALAAQNLANFFAANGLQKQPAMQTQSPFFGGSPAAAAQGQWNCFLCNKQMPNQAAYMMHWSAVHLRASNVDDVNNNNNIETKSNGMTASSPFLHPNKTSVDLQSDCYSATNSSCASSPQKISPVGPATTTSITHAQQPDQSAVRSTATNYSLCCANCENSRQRLLDAEKELANTRMEVDRLKQVLEKVGSIANSLFNSCGNTNNPELEKLWMLRAK</sequence>
<comment type="subcellular location">
    <subcellularLocation>
        <location evidence="1">Nucleus</location>
    </subcellularLocation>
</comment>
<dbReference type="Gene3D" id="3.30.160.60">
    <property type="entry name" value="Classic Zinc Finger"/>
    <property type="match status" value="4"/>
</dbReference>
<feature type="domain" description="C2H2-type" evidence="10">
    <location>
        <begin position="167"/>
        <end position="194"/>
    </location>
</feature>
<feature type="compositionally biased region" description="Low complexity" evidence="9">
    <location>
        <begin position="334"/>
        <end position="346"/>
    </location>
</feature>
<dbReference type="SMART" id="SM00355">
    <property type="entry name" value="ZnF_C2H2"/>
    <property type="match status" value="8"/>
</dbReference>
<evidence type="ECO:0000256" key="3">
    <source>
        <dbReference type="ARBA" id="ARBA00022737"/>
    </source>
</evidence>
<dbReference type="PANTHER" id="PTHR16515">
    <property type="entry name" value="PR DOMAIN ZINC FINGER PROTEIN"/>
    <property type="match status" value="1"/>
</dbReference>
<name>A0A915CYV3_9BILA</name>
<feature type="coiled-coil region" evidence="8">
    <location>
        <begin position="580"/>
        <end position="607"/>
    </location>
</feature>
<evidence type="ECO:0000256" key="9">
    <source>
        <dbReference type="SAM" id="MobiDB-lite"/>
    </source>
</evidence>
<dbReference type="FunFam" id="3.30.160.60:FF:000630">
    <property type="entry name" value="Zinc finger protein 180"/>
    <property type="match status" value="1"/>
</dbReference>
<evidence type="ECO:0000256" key="1">
    <source>
        <dbReference type="ARBA" id="ARBA00004123"/>
    </source>
</evidence>
<evidence type="ECO:0000313" key="11">
    <source>
        <dbReference type="Proteomes" id="UP000887574"/>
    </source>
</evidence>
<evidence type="ECO:0000259" key="10">
    <source>
        <dbReference type="PROSITE" id="PS50157"/>
    </source>
</evidence>
<dbReference type="PROSITE" id="PS00028">
    <property type="entry name" value="ZINC_FINGER_C2H2_1"/>
    <property type="match status" value="7"/>
</dbReference>
<proteinExistence type="predicted"/>
<evidence type="ECO:0000256" key="6">
    <source>
        <dbReference type="ARBA" id="ARBA00023242"/>
    </source>
</evidence>
<keyword evidence="3" id="KW-0677">Repeat</keyword>
<keyword evidence="8" id="KW-0175">Coiled coil</keyword>
<dbReference type="InterPro" id="IPR050331">
    <property type="entry name" value="Zinc_finger"/>
</dbReference>
<dbReference type="InterPro" id="IPR036236">
    <property type="entry name" value="Znf_C2H2_sf"/>
</dbReference>
<feature type="domain" description="C2H2-type" evidence="10">
    <location>
        <begin position="223"/>
        <end position="250"/>
    </location>
</feature>
<protein>
    <submittedName>
        <fullName evidence="12">C2H2-type domain-containing protein</fullName>
    </submittedName>
</protein>
<dbReference type="GO" id="GO:0008270">
    <property type="term" value="F:zinc ion binding"/>
    <property type="evidence" value="ECO:0007669"/>
    <property type="project" value="UniProtKB-KW"/>
</dbReference>
<evidence type="ECO:0000256" key="8">
    <source>
        <dbReference type="SAM" id="Coils"/>
    </source>
</evidence>
<dbReference type="InterPro" id="IPR013087">
    <property type="entry name" value="Znf_C2H2_type"/>
</dbReference>
<dbReference type="AlphaFoldDB" id="A0A915CYV3"/>